<dbReference type="AlphaFoldDB" id="A0AAE0BR68"/>
<feature type="compositionally biased region" description="Basic residues" evidence="1">
    <location>
        <begin position="86"/>
        <end position="99"/>
    </location>
</feature>
<protein>
    <submittedName>
        <fullName evidence="2">Uncharacterized protein</fullName>
    </submittedName>
</protein>
<feature type="compositionally biased region" description="Basic and acidic residues" evidence="1">
    <location>
        <begin position="9"/>
        <end position="19"/>
    </location>
</feature>
<reference evidence="2 3" key="1">
    <citation type="journal article" date="2015" name="Genome Biol. Evol.">
        <title>Comparative Genomics of a Bacterivorous Green Alga Reveals Evolutionary Causalities and Consequences of Phago-Mixotrophic Mode of Nutrition.</title>
        <authorList>
            <person name="Burns J.A."/>
            <person name="Paasch A."/>
            <person name="Narechania A."/>
            <person name="Kim E."/>
        </authorList>
    </citation>
    <scope>NUCLEOTIDE SEQUENCE [LARGE SCALE GENOMIC DNA]</scope>
    <source>
        <strain evidence="2 3">PLY_AMNH</strain>
    </source>
</reference>
<dbReference type="EMBL" id="LGRX02033577">
    <property type="protein sequence ID" value="KAK3240678.1"/>
    <property type="molecule type" value="Genomic_DNA"/>
</dbReference>
<evidence type="ECO:0000313" key="2">
    <source>
        <dbReference type="EMBL" id="KAK3240678.1"/>
    </source>
</evidence>
<feature type="compositionally biased region" description="Basic residues" evidence="1">
    <location>
        <begin position="49"/>
        <end position="67"/>
    </location>
</feature>
<comment type="caution">
    <text evidence="2">The sequence shown here is derived from an EMBL/GenBank/DDBJ whole genome shotgun (WGS) entry which is preliminary data.</text>
</comment>
<evidence type="ECO:0000256" key="1">
    <source>
        <dbReference type="SAM" id="MobiDB-lite"/>
    </source>
</evidence>
<dbReference type="Proteomes" id="UP001190700">
    <property type="component" value="Unassembled WGS sequence"/>
</dbReference>
<evidence type="ECO:0000313" key="3">
    <source>
        <dbReference type="Proteomes" id="UP001190700"/>
    </source>
</evidence>
<organism evidence="2 3">
    <name type="scientific">Cymbomonas tetramitiformis</name>
    <dbReference type="NCBI Taxonomy" id="36881"/>
    <lineage>
        <taxon>Eukaryota</taxon>
        <taxon>Viridiplantae</taxon>
        <taxon>Chlorophyta</taxon>
        <taxon>Pyramimonadophyceae</taxon>
        <taxon>Pyramimonadales</taxon>
        <taxon>Pyramimonadaceae</taxon>
        <taxon>Cymbomonas</taxon>
    </lineage>
</organism>
<accession>A0AAE0BR68</accession>
<feature type="region of interest" description="Disordered" evidence="1">
    <location>
        <begin position="1"/>
        <end position="72"/>
    </location>
</feature>
<sequence length="99" mass="11459">MGKKRRAKGKDEDMMETKETGASWDFSTNSMNIGEGEGADGEPDEPKGPRHKKPTQRRNIKLRKNKKTEKAIALLDQQSNKIEKNQRKRELKNTLKKMY</sequence>
<name>A0AAE0BR68_9CHLO</name>
<gene>
    <name evidence="2" type="ORF">CYMTET_49500</name>
</gene>
<feature type="region of interest" description="Disordered" evidence="1">
    <location>
        <begin position="80"/>
        <end position="99"/>
    </location>
</feature>
<proteinExistence type="predicted"/>
<keyword evidence="3" id="KW-1185">Reference proteome</keyword>